<feature type="compositionally biased region" description="Low complexity" evidence="1">
    <location>
        <begin position="216"/>
        <end position="225"/>
    </location>
</feature>
<gene>
    <name evidence="2" type="ORF">HYPBUDRAFT_242524</name>
</gene>
<feature type="compositionally biased region" description="Polar residues" evidence="1">
    <location>
        <begin position="240"/>
        <end position="254"/>
    </location>
</feature>
<accession>A0A1E4RF69</accession>
<reference evidence="3" key="1">
    <citation type="submission" date="2016-05" db="EMBL/GenBank/DDBJ databases">
        <title>Comparative genomics of biotechnologically important yeasts.</title>
        <authorList>
            <consortium name="DOE Joint Genome Institute"/>
            <person name="Riley R."/>
            <person name="Haridas S."/>
            <person name="Wolfe K.H."/>
            <person name="Lopes M.R."/>
            <person name="Hittinger C.T."/>
            <person name="Goker M."/>
            <person name="Salamov A."/>
            <person name="Wisecaver J."/>
            <person name="Long T.M."/>
            <person name="Aerts A.L."/>
            <person name="Barry K."/>
            <person name="Choi C."/>
            <person name="Clum A."/>
            <person name="Coughlan A.Y."/>
            <person name="Deshpande S."/>
            <person name="Douglass A.P."/>
            <person name="Hanson S.J."/>
            <person name="Klenk H.-P."/>
            <person name="Labutti K."/>
            <person name="Lapidus A."/>
            <person name="Lindquist E."/>
            <person name="Lipzen A."/>
            <person name="Meier-Kolthoff J.P."/>
            <person name="Ohm R.A."/>
            <person name="Otillar R.P."/>
            <person name="Pangilinan J."/>
            <person name="Peng Y."/>
            <person name="Rokas A."/>
            <person name="Rosa C.A."/>
            <person name="Scheuner C."/>
            <person name="Sibirny A.A."/>
            <person name="Slot J.C."/>
            <person name="Stielow J.B."/>
            <person name="Sun H."/>
            <person name="Kurtzman C.P."/>
            <person name="Blackwell M."/>
            <person name="Grigoriev I.V."/>
            <person name="Jeffries T.W."/>
        </authorList>
    </citation>
    <scope>NUCLEOTIDE SEQUENCE [LARGE SCALE GENOMIC DNA]</scope>
    <source>
        <strain evidence="3">NRRL Y-1933</strain>
    </source>
</reference>
<protein>
    <submittedName>
        <fullName evidence="2">Uncharacterized protein</fullName>
    </submittedName>
</protein>
<feature type="compositionally biased region" description="Polar residues" evidence="1">
    <location>
        <begin position="102"/>
        <end position="113"/>
    </location>
</feature>
<feature type="region of interest" description="Disordered" evidence="1">
    <location>
        <begin position="183"/>
        <end position="254"/>
    </location>
</feature>
<dbReference type="RefSeq" id="XP_020074979.1">
    <property type="nucleotide sequence ID" value="XM_020223296.1"/>
</dbReference>
<dbReference type="EMBL" id="KV454543">
    <property type="protein sequence ID" value="ODV65912.1"/>
    <property type="molecule type" value="Genomic_DNA"/>
</dbReference>
<sequence>MILSKLGLRRKSSIRDTADLTSLTQIDNESMATLTTIPPINSSDISLPKLQPQHIQNRLPDIHNRHLDNIQNRHENLTHDANSTDESSVFDSIPESTDDFSIHTSKTRPTSCYVTPPLPQDNPEFPKKRLSFRNSSSVSKRSSLYLTPNISPDELDYQYSNHHRQSLSIDKKFQLAKTVEDDEIPKRSNLRPASPKLRPSPLFNYPTTPHIPKNYSDFISDSPDSSPSPYPSPSLSIQSRRPSTSLPQITSKDLNSISPLQNLDRVLNHKPPVDQINDSSISINTDSTVKPSYIPKLNKLESILKLKLYLGSRNESVMALKLKKDKLDNIDELIDVLIYKIIEKFNNLDLSANQIKISIFFKNPKLKSIIMKNFGPKEYNDEFSFLQKELLMDYISNKDKLYIRAEFNSNY</sequence>
<evidence type="ECO:0000256" key="1">
    <source>
        <dbReference type="SAM" id="MobiDB-lite"/>
    </source>
</evidence>
<name>A0A1E4RF69_9ASCO</name>
<dbReference type="GeneID" id="30997845"/>
<evidence type="ECO:0000313" key="3">
    <source>
        <dbReference type="Proteomes" id="UP000095085"/>
    </source>
</evidence>
<organism evidence="2 3">
    <name type="scientific">Hyphopichia burtonii NRRL Y-1933</name>
    <dbReference type="NCBI Taxonomy" id="984485"/>
    <lineage>
        <taxon>Eukaryota</taxon>
        <taxon>Fungi</taxon>
        <taxon>Dikarya</taxon>
        <taxon>Ascomycota</taxon>
        <taxon>Saccharomycotina</taxon>
        <taxon>Pichiomycetes</taxon>
        <taxon>Debaryomycetaceae</taxon>
        <taxon>Hyphopichia</taxon>
    </lineage>
</organism>
<keyword evidence="3" id="KW-1185">Reference proteome</keyword>
<dbReference type="AlphaFoldDB" id="A0A1E4RF69"/>
<dbReference type="Proteomes" id="UP000095085">
    <property type="component" value="Unassembled WGS sequence"/>
</dbReference>
<proteinExistence type="predicted"/>
<feature type="region of interest" description="Disordered" evidence="1">
    <location>
        <begin position="97"/>
        <end position="134"/>
    </location>
</feature>
<dbReference type="OrthoDB" id="4025857at2759"/>
<evidence type="ECO:0000313" key="2">
    <source>
        <dbReference type="EMBL" id="ODV65912.1"/>
    </source>
</evidence>